<organism evidence="2 3">
    <name type="scientific">Anopheles quadriannulatus</name>
    <name type="common">Mosquito</name>
    <dbReference type="NCBI Taxonomy" id="34691"/>
    <lineage>
        <taxon>Eukaryota</taxon>
        <taxon>Metazoa</taxon>
        <taxon>Ecdysozoa</taxon>
        <taxon>Arthropoda</taxon>
        <taxon>Hexapoda</taxon>
        <taxon>Insecta</taxon>
        <taxon>Pterygota</taxon>
        <taxon>Neoptera</taxon>
        <taxon>Endopterygota</taxon>
        <taxon>Diptera</taxon>
        <taxon>Nematocera</taxon>
        <taxon>Culicoidea</taxon>
        <taxon>Culicidae</taxon>
        <taxon>Anophelinae</taxon>
        <taxon>Anopheles</taxon>
    </lineage>
</organism>
<evidence type="ECO:0000313" key="2">
    <source>
        <dbReference type="EnsemblMetazoa" id="AQUA014526-PA"/>
    </source>
</evidence>
<dbReference type="Proteomes" id="UP000076407">
    <property type="component" value="Unassembled WGS sequence"/>
</dbReference>
<keyword evidence="1" id="KW-0472">Membrane</keyword>
<reference evidence="2" key="1">
    <citation type="submission" date="2020-05" db="UniProtKB">
        <authorList>
            <consortium name="EnsemblMetazoa"/>
        </authorList>
    </citation>
    <scope>IDENTIFICATION</scope>
    <source>
        <strain evidence="2">SANGQUA</strain>
    </source>
</reference>
<evidence type="ECO:0000256" key="1">
    <source>
        <dbReference type="SAM" id="Phobius"/>
    </source>
</evidence>
<keyword evidence="3" id="KW-1185">Reference proteome</keyword>
<protein>
    <submittedName>
        <fullName evidence="2">Uncharacterized protein</fullName>
    </submittedName>
</protein>
<sequence>MQWSLFIFNGGCVCVLCCNRSVGVMEKPSSLYGQAISLCKLFFITISLQICFHFKFNRIKTML</sequence>
<dbReference type="EnsemblMetazoa" id="AQUA014526-RA">
    <property type="protein sequence ID" value="AQUA014526-PA"/>
    <property type="gene ID" value="AQUA014526"/>
</dbReference>
<evidence type="ECO:0000313" key="3">
    <source>
        <dbReference type="Proteomes" id="UP000076407"/>
    </source>
</evidence>
<keyword evidence="1" id="KW-0812">Transmembrane</keyword>
<proteinExistence type="predicted"/>
<name>A0A182XRQ5_ANOQN</name>
<dbReference type="AlphaFoldDB" id="A0A182XRQ5"/>
<accession>A0A182XRQ5</accession>
<keyword evidence="1" id="KW-1133">Transmembrane helix</keyword>
<feature type="transmembrane region" description="Helical" evidence="1">
    <location>
        <begin position="31"/>
        <end position="54"/>
    </location>
</feature>
<dbReference type="VEuPathDB" id="VectorBase:AQUA014526"/>